<dbReference type="PROSITE" id="PS50975">
    <property type="entry name" value="ATP_GRASP"/>
    <property type="match status" value="1"/>
</dbReference>
<dbReference type="Gene3D" id="3.30.470.20">
    <property type="entry name" value="ATP-grasp fold, B domain"/>
    <property type="match status" value="1"/>
</dbReference>
<keyword evidence="1" id="KW-0067">ATP-binding</keyword>
<gene>
    <name evidence="3" type="ORF">SCF082_LOCUS42320</name>
</gene>
<evidence type="ECO:0000259" key="2">
    <source>
        <dbReference type="PROSITE" id="PS50975"/>
    </source>
</evidence>
<accession>A0ABP0QN62</accession>
<protein>
    <submittedName>
        <fullName evidence="3">Tubulin glycylase 3C</fullName>
    </submittedName>
</protein>
<dbReference type="Pfam" id="PF03133">
    <property type="entry name" value="TTL"/>
    <property type="match status" value="1"/>
</dbReference>
<reference evidence="3 4" key="1">
    <citation type="submission" date="2024-02" db="EMBL/GenBank/DDBJ databases">
        <authorList>
            <person name="Chen Y."/>
            <person name="Shah S."/>
            <person name="Dougan E. K."/>
            <person name="Thang M."/>
            <person name="Chan C."/>
        </authorList>
    </citation>
    <scope>NUCLEOTIDE SEQUENCE [LARGE SCALE GENOMIC DNA]</scope>
</reference>
<keyword evidence="1" id="KW-0547">Nucleotide-binding</keyword>
<evidence type="ECO:0000313" key="4">
    <source>
        <dbReference type="Proteomes" id="UP001642464"/>
    </source>
</evidence>
<feature type="domain" description="ATP-grasp" evidence="2">
    <location>
        <begin position="68"/>
        <end position="314"/>
    </location>
</feature>
<dbReference type="Proteomes" id="UP001642464">
    <property type="component" value="Unassembled WGS sequence"/>
</dbReference>
<dbReference type="InterPro" id="IPR004344">
    <property type="entry name" value="TTL/TTLL_fam"/>
</dbReference>
<dbReference type="EMBL" id="CAXAMM010039880">
    <property type="protein sequence ID" value="CAK9089697.1"/>
    <property type="molecule type" value="Genomic_DNA"/>
</dbReference>
<evidence type="ECO:0000256" key="1">
    <source>
        <dbReference type="PROSITE-ProRule" id="PRU00409"/>
    </source>
</evidence>
<proteinExistence type="predicted"/>
<keyword evidence="4" id="KW-1185">Reference proteome</keyword>
<organism evidence="3 4">
    <name type="scientific">Durusdinium trenchii</name>
    <dbReference type="NCBI Taxonomy" id="1381693"/>
    <lineage>
        <taxon>Eukaryota</taxon>
        <taxon>Sar</taxon>
        <taxon>Alveolata</taxon>
        <taxon>Dinophyceae</taxon>
        <taxon>Suessiales</taxon>
        <taxon>Symbiodiniaceae</taxon>
        <taxon>Durusdinium</taxon>
    </lineage>
</organism>
<name>A0ABP0QN62_9DINO</name>
<dbReference type="SUPFAM" id="SSF56059">
    <property type="entry name" value="Glutathione synthetase ATP-binding domain-like"/>
    <property type="match status" value="1"/>
</dbReference>
<evidence type="ECO:0000313" key="3">
    <source>
        <dbReference type="EMBL" id="CAK9089697.1"/>
    </source>
</evidence>
<comment type="caution">
    <text evidence="3">The sequence shown here is derived from an EMBL/GenBank/DDBJ whole genome shotgun (WGS) entry which is preliminary data.</text>
</comment>
<dbReference type="InterPro" id="IPR011761">
    <property type="entry name" value="ATP-grasp"/>
</dbReference>
<sequence>MVRVWCSSSWVWATERAAVRTGVERETRSSGPTRPRVACLLRVWDARGDCVVVGGGGLEWLGDKDVLAKALDGSGLVPETHLVAWDAQEVGDVVMPETRPAVLKPPLGCGGEGIAFVQNAEQVLELVSRDAAQARKEPGFLESIEARKGRIPSWVVQAHVRSVLLHGHKFHARVYVVRTPQDALLMYDGVELRIAEKAYEEGGFEDRGRHITNGAGAGKTRREMLDEHSVELPGVSRALETLAKALSPVLLQRAQLPGVYGIAALDAMMDADSGQAVLLEINTCRPACPPEGMGSQPFQAHLPDFIEAILRLVLFKSTSSSSFIELSPPE</sequence>